<reference evidence="5" key="1">
    <citation type="submission" date="2020-10" db="EMBL/GenBank/DDBJ databases">
        <title>Bacterium isolated from coastal waters sediment.</title>
        <authorList>
            <person name="Chen R.-J."/>
            <person name="Lu D.-C."/>
            <person name="Zhu K.-L."/>
            <person name="Du Z.-J."/>
        </authorList>
    </citation>
    <scope>NUCLEOTIDE SEQUENCE</scope>
    <source>
        <strain evidence="5">N1Y112</strain>
    </source>
</reference>
<evidence type="ECO:0000256" key="3">
    <source>
        <dbReference type="PROSITE-ProRule" id="PRU00209"/>
    </source>
</evidence>
<dbReference type="Gene3D" id="2.40.50.140">
    <property type="entry name" value="Nucleic acid-binding proteins"/>
    <property type="match status" value="1"/>
</dbReference>
<keyword evidence="6" id="KW-1185">Reference proteome</keyword>
<comment type="caution">
    <text evidence="5">The sequence shown here is derived from an EMBL/GenBank/DDBJ whole genome shotgun (WGS) entry which is preliminary data.</text>
</comment>
<dbReference type="Pfam" id="PF01588">
    <property type="entry name" value="tRNA_bind"/>
    <property type="match status" value="1"/>
</dbReference>
<dbReference type="NCBIfam" id="NF007494">
    <property type="entry name" value="PRK10089.1-3"/>
    <property type="match status" value="1"/>
</dbReference>
<evidence type="ECO:0000313" key="5">
    <source>
        <dbReference type="EMBL" id="MBE9398068.1"/>
    </source>
</evidence>
<feature type="domain" description="TRNA-binding" evidence="4">
    <location>
        <begin position="8"/>
        <end position="110"/>
    </location>
</feature>
<dbReference type="PROSITE" id="PS50886">
    <property type="entry name" value="TRBD"/>
    <property type="match status" value="1"/>
</dbReference>
<evidence type="ECO:0000256" key="1">
    <source>
        <dbReference type="ARBA" id="ARBA00022555"/>
    </source>
</evidence>
<organism evidence="5 6">
    <name type="scientific">Pontibacterium sinense</name>
    <dbReference type="NCBI Taxonomy" id="2781979"/>
    <lineage>
        <taxon>Bacteria</taxon>
        <taxon>Pseudomonadati</taxon>
        <taxon>Pseudomonadota</taxon>
        <taxon>Gammaproteobacteria</taxon>
        <taxon>Oceanospirillales</taxon>
        <taxon>Oceanospirillaceae</taxon>
        <taxon>Pontibacterium</taxon>
    </lineage>
</organism>
<evidence type="ECO:0000259" key="4">
    <source>
        <dbReference type="PROSITE" id="PS50886"/>
    </source>
</evidence>
<dbReference type="CDD" id="cd02798">
    <property type="entry name" value="tRNA_bind_CsaA"/>
    <property type="match status" value="1"/>
</dbReference>
<evidence type="ECO:0000256" key="2">
    <source>
        <dbReference type="ARBA" id="ARBA00022884"/>
    </source>
</evidence>
<keyword evidence="2 3" id="KW-0694">RNA-binding</keyword>
<gene>
    <name evidence="5" type="ORF">IOQ59_12440</name>
</gene>
<name>A0A8J7FKT4_9GAMM</name>
<dbReference type="EMBL" id="JADEYS010000012">
    <property type="protein sequence ID" value="MBE9398068.1"/>
    <property type="molecule type" value="Genomic_DNA"/>
</dbReference>
<evidence type="ECO:0000313" key="6">
    <source>
        <dbReference type="Proteomes" id="UP000640333"/>
    </source>
</evidence>
<dbReference type="PANTHER" id="PTHR11586:SF37">
    <property type="entry name" value="TRNA-BINDING DOMAIN-CONTAINING PROTEIN"/>
    <property type="match status" value="1"/>
</dbReference>
<dbReference type="SUPFAM" id="SSF50249">
    <property type="entry name" value="Nucleic acid-binding proteins"/>
    <property type="match status" value="1"/>
</dbReference>
<dbReference type="AlphaFoldDB" id="A0A8J7FKT4"/>
<dbReference type="InterPro" id="IPR012340">
    <property type="entry name" value="NA-bd_OB-fold"/>
</dbReference>
<dbReference type="NCBIfam" id="NF007495">
    <property type="entry name" value="PRK10089.1-4"/>
    <property type="match status" value="1"/>
</dbReference>
<dbReference type="InterPro" id="IPR051270">
    <property type="entry name" value="Tyrosine-tRNA_ligase_regulator"/>
</dbReference>
<dbReference type="GO" id="GO:0000049">
    <property type="term" value="F:tRNA binding"/>
    <property type="evidence" value="ECO:0007669"/>
    <property type="project" value="UniProtKB-UniRule"/>
</dbReference>
<dbReference type="Proteomes" id="UP000640333">
    <property type="component" value="Unassembled WGS sequence"/>
</dbReference>
<protein>
    <submittedName>
        <fullName evidence="5">tRNA-binding protein</fullName>
    </submittedName>
</protein>
<keyword evidence="1 3" id="KW-0820">tRNA-binding</keyword>
<proteinExistence type="predicted"/>
<dbReference type="InterPro" id="IPR002547">
    <property type="entry name" value="tRNA-bd_dom"/>
</dbReference>
<dbReference type="PANTHER" id="PTHR11586">
    <property type="entry name" value="TRNA-AMINOACYLATION COFACTOR ARC1 FAMILY MEMBER"/>
    <property type="match status" value="1"/>
</dbReference>
<accession>A0A8J7FKT4</accession>
<dbReference type="FunFam" id="2.40.50.140:FF:000165">
    <property type="entry name" value="Chaperone CsaA"/>
    <property type="match status" value="1"/>
</dbReference>
<dbReference type="RefSeq" id="WP_193953706.1">
    <property type="nucleotide sequence ID" value="NZ_JADEYS010000012.1"/>
</dbReference>
<sequence length="110" mass="12297">MTTVDYENFANLKLQTGTIVEIDDFKRARNPSYKVKVDFGNEDVRWSSAQITRYAKEELIGKQVICITNLPERNIAGFMSQMLILGVPDEDGGTILLSPDLAVNNGVQVF</sequence>